<keyword evidence="3" id="KW-1185">Reference proteome</keyword>
<evidence type="ECO:0000256" key="1">
    <source>
        <dbReference type="SAM" id="MobiDB-lite"/>
    </source>
</evidence>
<dbReference type="AlphaFoldDB" id="A0A2I0VCJ2"/>
<feature type="region of interest" description="Disordered" evidence="1">
    <location>
        <begin position="1"/>
        <end position="36"/>
    </location>
</feature>
<dbReference type="GO" id="GO:0003677">
    <property type="term" value="F:DNA binding"/>
    <property type="evidence" value="ECO:0007669"/>
    <property type="project" value="UniProtKB-KW"/>
</dbReference>
<evidence type="ECO:0000313" key="3">
    <source>
        <dbReference type="Proteomes" id="UP000233837"/>
    </source>
</evidence>
<evidence type="ECO:0000313" key="2">
    <source>
        <dbReference type="EMBL" id="PKU61122.1"/>
    </source>
</evidence>
<proteinExistence type="predicted"/>
<reference evidence="2 3" key="2">
    <citation type="journal article" date="2017" name="Nature">
        <title>The Apostasia genome and the evolution of orchids.</title>
        <authorList>
            <person name="Zhang G.Q."/>
            <person name="Liu K.W."/>
            <person name="Li Z."/>
            <person name="Lohaus R."/>
            <person name="Hsiao Y.Y."/>
            <person name="Niu S.C."/>
            <person name="Wang J.Y."/>
            <person name="Lin Y.C."/>
            <person name="Xu Q."/>
            <person name="Chen L.J."/>
            <person name="Yoshida K."/>
            <person name="Fujiwara S."/>
            <person name="Wang Z.W."/>
            <person name="Zhang Y.Q."/>
            <person name="Mitsuda N."/>
            <person name="Wang M."/>
            <person name="Liu G.H."/>
            <person name="Pecoraro L."/>
            <person name="Huang H.X."/>
            <person name="Xiao X.J."/>
            <person name="Lin M."/>
            <person name="Wu X.Y."/>
            <person name="Wu W.L."/>
            <person name="Chen Y.Y."/>
            <person name="Chang S.B."/>
            <person name="Sakamoto S."/>
            <person name="Ohme-Takagi M."/>
            <person name="Yagi M."/>
            <person name="Zeng S.J."/>
            <person name="Shen C.Y."/>
            <person name="Yeh C.M."/>
            <person name="Luo Y.B."/>
            <person name="Tsai W.C."/>
            <person name="Van de Peer Y."/>
            <person name="Liu Z.J."/>
        </authorList>
    </citation>
    <scope>NUCLEOTIDE SEQUENCE [LARGE SCALE GENOMIC DNA]</scope>
    <source>
        <tissue evidence="2">The whole plant</tissue>
    </source>
</reference>
<dbReference type="Proteomes" id="UP000233837">
    <property type="component" value="Unassembled WGS sequence"/>
</dbReference>
<sequence length="86" mass="10125">MRASPMAVLRPKKAPEKRKTGSRKAKDPNNRSRPPSAFFVFMDQFEEFKEKNPEKNSSQWLERLVAINGNLCPMLRKHRMWPKLVN</sequence>
<reference evidence="2 3" key="1">
    <citation type="journal article" date="2016" name="Sci. Rep.">
        <title>The Dendrobium catenatum Lindl. genome sequence provides insights into polysaccharide synthase, floral development and adaptive evolution.</title>
        <authorList>
            <person name="Zhang G.Q."/>
            <person name="Xu Q."/>
            <person name="Bian C."/>
            <person name="Tsai W.C."/>
            <person name="Yeh C.M."/>
            <person name="Liu K.W."/>
            <person name="Yoshida K."/>
            <person name="Zhang L.S."/>
            <person name="Chang S.B."/>
            <person name="Chen F."/>
            <person name="Shi Y."/>
            <person name="Su Y.Y."/>
            <person name="Zhang Y.Q."/>
            <person name="Chen L.J."/>
            <person name="Yin Y."/>
            <person name="Lin M."/>
            <person name="Huang H."/>
            <person name="Deng H."/>
            <person name="Wang Z.W."/>
            <person name="Zhu S.L."/>
            <person name="Zhao X."/>
            <person name="Deng C."/>
            <person name="Niu S.C."/>
            <person name="Huang J."/>
            <person name="Wang M."/>
            <person name="Liu G.H."/>
            <person name="Yang H.J."/>
            <person name="Xiao X.J."/>
            <person name="Hsiao Y.Y."/>
            <person name="Wu W.L."/>
            <person name="Chen Y.Y."/>
            <person name="Mitsuda N."/>
            <person name="Ohme-Takagi M."/>
            <person name="Luo Y.B."/>
            <person name="Van de Peer Y."/>
            <person name="Liu Z.J."/>
        </authorList>
    </citation>
    <scope>NUCLEOTIDE SEQUENCE [LARGE SCALE GENOMIC DNA]</scope>
    <source>
        <tissue evidence="2">The whole plant</tissue>
    </source>
</reference>
<name>A0A2I0VCJ2_9ASPA</name>
<keyword evidence="2" id="KW-0238">DNA-binding</keyword>
<dbReference type="SUPFAM" id="SSF47095">
    <property type="entry name" value="HMG-box"/>
    <property type="match status" value="1"/>
</dbReference>
<protein>
    <submittedName>
        <fullName evidence="2">DNA-binding protein MNB1B</fullName>
    </submittedName>
</protein>
<dbReference type="InterPro" id="IPR036910">
    <property type="entry name" value="HMG_box_dom_sf"/>
</dbReference>
<dbReference type="EMBL" id="KZ504798">
    <property type="protein sequence ID" value="PKU61122.1"/>
    <property type="molecule type" value="Genomic_DNA"/>
</dbReference>
<accession>A0A2I0VCJ2</accession>
<feature type="compositionally biased region" description="Basic and acidic residues" evidence="1">
    <location>
        <begin position="13"/>
        <end position="30"/>
    </location>
</feature>
<gene>
    <name evidence="2" type="primary">MNB1B</name>
    <name evidence="2" type="ORF">MA16_Dca027878</name>
</gene>
<dbReference type="Gene3D" id="1.10.30.10">
    <property type="entry name" value="High mobility group box domain"/>
    <property type="match status" value="1"/>
</dbReference>
<organism evidence="2 3">
    <name type="scientific">Dendrobium catenatum</name>
    <dbReference type="NCBI Taxonomy" id="906689"/>
    <lineage>
        <taxon>Eukaryota</taxon>
        <taxon>Viridiplantae</taxon>
        <taxon>Streptophyta</taxon>
        <taxon>Embryophyta</taxon>
        <taxon>Tracheophyta</taxon>
        <taxon>Spermatophyta</taxon>
        <taxon>Magnoliopsida</taxon>
        <taxon>Liliopsida</taxon>
        <taxon>Asparagales</taxon>
        <taxon>Orchidaceae</taxon>
        <taxon>Epidendroideae</taxon>
        <taxon>Malaxideae</taxon>
        <taxon>Dendrobiinae</taxon>
        <taxon>Dendrobium</taxon>
    </lineage>
</organism>